<evidence type="ECO:0000313" key="1">
    <source>
        <dbReference type="EMBL" id="MFD1366026.1"/>
    </source>
</evidence>
<gene>
    <name evidence="1" type="ORF">ACFQ5G_11785</name>
</gene>
<dbReference type="RefSeq" id="WP_317794775.1">
    <property type="nucleotide sequence ID" value="NZ_AP028461.1"/>
</dbReference>
<dbReference type="Gene3D" id="3.40.50.300">
    <property type="entry name" value="P-loop containing nucleotide triphosphate hydrolases"/>
    <property type="match status" value="1"/>
</dbReference>
<reference evidence="2" key="1">
    <citation type="journal article" date="2019" name="Int. J. Syst. Evol. Microbiol.">
        <title>The Global Catalogue of Microorganisms (GCM) 10K type strain sequencing project: providing services to taxonomists for standard genome sequencing and annotation.</title>
        <authorList>
            <consortium name="The Broad Institute Genomics Platform"/>
            <consortium name="The Broad Institute Genome Sequencing Center for Infectious Disease"/>
            <person name="Wu L."/>
            <person name="Ma J."/>
        </authorList>
    </citation>
    <scope>NUCLEOTIDE SEQUENCE [LARGE SCALE GENOMIC DNA]</scope>
    <source>
        <strain evidence="2">CCM 7526</strain>
    </source>
</reference>
<keyword evidence="1" id="KW-0808">Transferase</keyword>
<name>A0ABW4A5R2_9ACTN</name>
<comment type="caution">
    <text evidence="1">The sequence shown here is derived from an EMBL/GenBank/DDBJ whole genome shotgun (WGS) entry which is preliminary data.</text>
</comment>
<organism evidence="1 2">
    <name type="scientific">Actinoplanes sichuanensis</name>
    <dbReference type="NCBI Taxonomy" id="512349"/>
    <lineage>
        <taxon>Bacteria</taxon>
        <taxon>Bacillati</taxon>
        <taxon>Actinomycetota</taxon>
        <taxon>Actinomycetes</taxon>
        <taxon>Micromonosporales</taxon>
        <taxon>Micromonosporaceae</taxon>
        <taxon>Actinoplanes</taxon>
    </lineage>
</organism>
<proteinExistence type="predicted"/>
<accession>A0ABW4A5R2</accession>
<keyword evidence="2" id="KW-1185">Reference proteome</keyword>
<dbReference type="GO" id="GO:0016301">
    <property type="term" value="F:kinase activity"/>
    <property type="evidence" value="ECO:0007669"/>
    <property type="project" value="UniProtKB-KW"/>
</dbReference>
<protein>
    <submittedName>
        <fullName evidence="1">Uridine kinase</fullName>
    </submittedName>
</protein>
<dbReference type="InterPro" id="IPR027417">
    <property type="entry name" value="P-loop_NTPase"/>
</dbReference>
<dbReference type="Proteomes" id="UP001597183">
    <property type="component" value="Unassembled WGS sequence"/>
</dbReference>
<keyword evidence="1" id="KW-0418">Kinase</keyword>
<sequence>MPDDDTASMRLHPGEPEATGWRVTPLAAIVDRLRAASPGVGGRPRVVAIDGRGGSGKTTLADRLVAAVPDSAVVHTDDIAWHHAYFDWGGQLADHVLKPLHRGAPVDHRPAAWIDRRRPGSIIVPAGLDFVWVEGTGVLRDELSPWLDASIYLQGDLDDQDRLLLARDGDSPEQRAHVAGWLREELPFLLRERPWARATVVAAGPARMPYDPYTELVVASAPGRQADGATRGG</sequence>
<evidence type="ECO:0000313" key="2">
    <source>
        <dbReference type="Proteomes" id="UP001597183"/>
    </source>
</evidence>
<dbReference type="SUPFAM" id="SSF52540">
    <property type="entry name" value="P-loop containing nucleoside triphosphate hydrolases"/>
    <property type="match status" value="1"/>
</dbReference>
<dbReference type="EMBL" id="JBHTMK010000015">
    <property type="protein sequence ID" value="MFD1366026.1"/>
    <property type="molecule type" value="Genomic_DNA"/>
</dbReference>